<dbReference type="InterPro" id="IPR000884">
    <property type="entry name" value="TSP1_rpt"/>
</dbReference>
<keyword evidence="3" id="KW-1185">Reference proteome</keyword>
<name>E4X5I4_OIKDI</name>
<accession>E4X5I4</accession>
<gene>
    <name evidence="2" type="ORF">GSOID_T00002421001</name>
</gene>
<dbReference type="PANTHER" id="PTHR11311">
    <property type="entry name" value="SPONDIN"/>
    <property type="match status" value="1"/>
</dbReference>
<feature type="chain" id="PRO_5003192632" description="Spondin-like TSP1 domain-containing protein" evidence="1">
    <location>
        <begin position="20"/>
        <end position="540"/>
    </location>
</feature>
<dbReference type="EMBL" id="FN653025">
    <property type="protein sequence ID" value="CBY18553.1"/>
    <property type="molecule type" value="Genomic_DNA"/>
</dbReference>
<dbReference type="Proteomes" id="UP000001307">
    <property type="component" value="Unassembled WGS sequence"/>
</dbReference>
<dbReference type="InParanoid" id="E4X5I4"/>
<dbReference type="PANTHER" id="PTHR11311:SF15">
    <property type="entry name" value="SPONDIN-2"/>
    <property type="match status" value="1"/>
</dbReference>
<evidence type="ECO:0000313" key="3">
    <source>
        <dbReference type="Proteomes" id="UP000001307"/>
    </source>
</evidence>
<dbReference type="InterPro" id="IPR051418">
    <property type="entry name" value="Spondin/Thrombospondin_T1"/>
</dbReference>
<dbReference type="SMART" id="SM00209">
    <property type="entry name" value="TSP1"/>
    <property type="match status" value="4"/>
</dbReference>
<sequence>MQFINFFIMIVKNVGSCLSLEETKICSKEDIPSWKTERWTDCVAVNQTCGDGFKFRNVWCGLNSSSEITILADDKCESAAPLSRVPCSIPCKTECTYSSWSRWTPCSQTCLDASKEEDFPVQTRSRILLNKEYFLGCPNTDRYRSCFPPLCSLLQKTSDIPSISDCVYSNWSSWSRCQTSCGQNDLQESIRSRTRSVLGQGSNTTCVTQTQNLKSCPTPSCNTFSWVTGEWSECKRIHRDPLVDDPDGICYKGTKTRTARCLTSRGEATYECPKSTKPAESISCVIRCRQAVELSEWSNWSDCNCAGNQQGIRTRRRMIRKEASEPRKSDYDNILYEETVCDCTRPLLKIGTWSKCFILTGGNSNNVCKGLQYRTISCVDSELEKETSLFNCIGQNNTVLPSRMQECLELCPPNEQAIRFFKLNKLEQKNNIAITIPTQGPPQISTITKNVSEYSDCYPLSGNCGEGRKHVARGCFRRDGRPLLPSACEINSSILSVPCYISCEENPSLKIISWSKWSSCSSSCGYGIRSRTKLSCKFLS</sequence>
<dbReference type="AlphaFoldDB" id="E4X5I4"/>
<evidence type="ECO:0000313" key="2">
    <source>
        <dbReference type="EMBL" id="CBY18553.1"/>
    </source>
</evidence>
<dbReference type="Pfam" id="PF19030">
    <property type="entry name" value="TSP1_ADAMTS"/>
    <property type="match status" value="1"/>
</dbReference>
<dbReference type="PROSITE" id="PS50092">
    <property type="entry name" value="TSP1"/>
    <property type="match status" value="3"/>
</dbReference>
<dbReference type="Pfam" id="PF00090">
    <property type="entry name" value="TSP_1"/>
    <property type="match status" value="3"/>
</dbReference>
<reference evidence="2" key="1">
    <citation type="journal article" date="2010" name="Science">
        <title>Plasticity of animal genome architecture unmasked by rapid evolution of a pelagic tunicate.</title>
        <authorList>
            <person name="Denoeud F."/>
            <person name="Henriet S."/>
            <person name="Mungpakdee S."/>
            <person name="Aury J.M."/>
            <person name="Da Silva C."/>
            <person name="Brinkmann H."/>
            <person name="Mikhaleva J."/>
            <person name="Olsen L.C."/>
            <person name="Jubin C."/>
            <person name="Canestro C."/>
            <person name="Bouquet J.M."/>
            <person name="Danks G."/>
            <person name="Poulain J."/>
            <person name="Campsteijn C."/>
            <person name="Adamski M."/>
            <person name="Cross I."/>
            <person name="Yadetie F."/>
            <person name="Muffato M."/>
            <person name="Louis A."/>
            <person name="Butcher S."/>
            <person name="Tsagkogeorga G."/>
            <person name="Konrad A."/>
            <person name="Singh S."/>
            <person name="Jensen M.F."/>
            <person name="Cong E.H."/>
            <person name="Eikeseth-Otteraa H."/>
            <person name="Noel B."/>
            <person name="Anthouard V."/>
            <person name="Porcel B.M."/>
            <person name="Kachouri-Lafond R."/>
            <person name="Nishino A."/>
            <person name="Ugolini M."/>
            <person name="Chourrout P."/>
            <person name="Nishida H."/>
            <person name="Aasland R."/>
            <person name="Huzurbazar S."/>
            <person name="Westhof E."/>
            <person name="Delsuc F."/>
            <person name="Lehrach H."/>
            <person name="Reinhardt R."/>
            <person name="Weissenbach J."/>
            <person name="Roy S.W."/>
            <person name="Artiguenave F."/>
            <person name="Postlethwait J.H."/>
            <person name="Manak J.R."/>
            <person name="Thompson E.M."/>
            <person name="Jaillon O."/>
            <person name="Du Pasquier L."/>
            <person name="Boudinot P."/>
            <person name="Liberles D.A."/>
            <person name="Volff J.N."/>
            <person name="Philippe H."/>
            <person name="Lenhard B."/>
            <person name="Roest Crollius H."/>
            <person name="Wincker P."/>
            <person name="Chourrout D."/>
        </authorList>
    </citation>
    <scope>NUCLEOTIDE SEQUENCE [LARGE SCALE GENOMIC DNA]</scope>
</reference>
<proteinExistence type="predicted"/>
<protein>
    <recommendedName>
        <fullName evidence="4">Spondin-like TSP1 domain-containing protein</fullName>
    </recommendedName>
</protein>
<evidence type="ECO:0000256" key="1">
    <source>
        <dbReference type="SAM" id="SignalP"/>
    </source>
</evidence>
<dbReference type="Gene3D" id="2.20.100.10">
    <property type="entry name" value="Thrombospondin type-1 (TSP1) repeat"/>
    <property type="match status" value="3"/>
</dbReference>
<feature type="signal peptide" evidence="1">
    <location>
        <begin position="1"/>
        <end position="19"/>
    </location>
</feature>
<dbReference type="InterPro" id="IPR036383">
    <property type="entry name" value="TSP1_rpt_sf"/>
</dbReference>
<organism evidence="2">
    <name type="scientific">Oikopleura dioica</name>
    <name type="common">Tunicate</name>
    <dbReference type="NCBI Taxonomy" id="34765"/>
    <lineage>
        <taxon>Eukaryota</taxon>
        <taxon>Metazoa</taxon>
        <taxon>Chordata</taxon>
        <taxon>Tunicata</taxon>
        <taxon>Appendicularia</taxon>
        <taxon>Copelata</taxon>
        <taxon>Oikopleuridae</taxon>
        <taxon>Oikopleura</taxon>
    </lineage>
</organism>
<dbReference type="SUPFAM" id="SSF82895">
    <property type="entry name" value="TSP-1 type 1 repeat"/>
    <property type="match status" value="3"/>
</dbReference>
<dbReference type="OrthoDB" id="5814848at2759"/>
<keyword evidence="1" id="KW-0732">Signal</keyword>
<evidence type="ECO:0008006" key="4">
    <source>
        <dbReference type="Google" id="ProtNLM"/>
    </source>
</evidence>